<evidence type="ECO:0000256" key="1">
    <source>
        <dbReference type="ARBA" id="ARBA00006926"/>
    </source>
</evidence>
<dbReference type="PANTHER" id="PTHR11592:SF134">
    <property type="entry name" value="PHOSPHOLIPID HYDROPEROXIDE GLUTATHIONE PEROXIDASE"/>
    <property type="match status" value="1"/>
</dbReference>
<evidence type="ECO:0000256" key="5">
    <source>
        <dbReference type="SAM" id="SignalP"/>
    </source>
</evidence>
<comment type="similarity">
    <text evidence="1 4">Belongs to the glutathione peroxidase family.</text>
</comment>
<dbReference type="PANTHER" id="PTHR11592">
    <property type="entry name" value="GLUTATHIONE PEROXIDASE"/>
    <property type="match status" value="1"/>
</dbReference>
<dbReference type="InterPro" id="IPR000889">
    <property type="entry name" value="Glutathione_peroxidase"/>
</dbReference>
<keyword evidence="2 4" id="KW-0575">Peroxidase</keyword>
<dbReference type="InterPro" id="IPR029759">
    <property type="entry name" value="GPX_AS"/>
</dbReference>
<sequence>MNIKLTSLLIFMFSIFANAQEPKTSIYDISINSLSGEKINLANYKGKKILFVNTASECGFTPQYKDLQELSDTYKDKLVVIGSPCNQFGGQEPGTAKDIQSFCQANYGVTFLMTEKIDVKGDNQHDLYKWLTKKDLNGHKNSSVKWNFQKYLVDENGHLVDYFYSITKPLSSKITNHLN</sequence>
<keyword evidence="7" id="KW-1185">Reference proteome</keyword>
<organism evidence="6 7">
    <name type="scientific">Corallibacter vietnamensis</name>
    <dbReference type="NCBI Taxonomy" id="904130"/>
    <lineage>
        <taxon>Bacteria</taxon>
        <taxon>Pseudomonadati</taxon>
        <taxon>Bacteroidota</taxon>
        <taxon>Flavobacteriia</taxon>
        <taxon>Flavobacteriales</taxon>
        <taxon>Flavobacteriaceae</taxon>
        <taxon>Corallibacter</taxon>
    </lineage>
</organism>
<keyword evidence="3 4" id="KW-0560">Oxidoreductase</keyword>
<evidence type="ECO:0000313" key="7">
    <source>
        <dbReference type="Proteomes" id="UP001501456"/>
    </source>
</evidence>
<dbReference type="SUPFAM" id="SSF52833">
    <property type="entry name" value="Thioredoxin-like"/>
    <property type="match status" value="1"/>
</dbReference>
<dbReference type="GO" id="GO:0004601">
    <property type="term" value="F:peroxidase activity"/>
    <property type="evidence" value="ECO:0007669"/>
    <property type="project" value="UniProtKB-KW"/>
</dbReference>
<accession>A0ABP7H9G1</accession>
<dbReference type="PIRSF" id="PIRSF000303">
    <property type="entry name" value="Glutathion_perox"/>
    <property type="match status" value="1"/>
</dbReference>
<feature type="chain" id="PRO_5046965312" description="Glutathione peroxidase" evidence="5">
    <location>
        <begin position="20"/>
        <end position="179"/>
    </location>
</feature>
<name>A0ABP7H9G1_9FLAO</name>
<proteinExistence type="inferred from homology"/>
<protein>
    <recommendedName>
        <fullName evidence="4">Glutathione peroxidase</fullName>
    </recommendedName>
</protein>
<dbReference type="InterPro" id="IPR036249">
    <property type="entry name" value="Thioredoxin-like_sf"/>
</dbReference>
<reference evidence="7" key="1">
    <citation type="journal article" date="2019" name="Int. J. Syst. Evol. Microbiol.">
        <title>The Global Catalogue of Microorganisms (GCM) 10K type strain sequencing project: providing services to taxonomists for standard genome sequencing and annotation.</title>
        <authorList>
            <consortium name="The Broad Institute Genomics Platform"/>
            <consortium name="The Broad Institute Genome Sequencing Center for Infectious Disease"/>
            <person name="Wu L."/>
            <person name="Ma J."/>
        </authorList>
    </citation>
    <scope>NUCLEOTIDE SEQUENCE [LARGE SCALE GENOMIC DNA]</scope>
    <source>
        <strain evidence="7">JCM 17525</strain>
    </source>
</reference>
<feature type="signal peptide" evidence="5">
    <location>
        <begin position="1"/>
        <end position="19"/>
    </location>
</feature>
<evidence type="ECO:0000256" key="3">
    <source>
        <dbReference type="ARBA" id="ARBA00023002"/>
    </source>
</evidence>
<dbReference type="CDD" id="cd00340">
    <property type="entry name" value="GSH_Peroxidase"/>
    <property type="match status" value="1"/>
</dbReference>
<dbReference type="Gene3D" id="3.40.30.10">
    <property type="entry name" value="Glutaredoxin"/>
    <property type="match status" value="1"/>
</dbReference>
<dbReference type="Pfam" id="PF00255">
    <property type="entry name" value="GSHPx"/>
    <property type="match status" value="1"/>
</dbReference>
<gene>
    <name evidence="6" type="ORF">GCM10022271_19880</name>
</gene>
<dbReference type="PRINTS" id="PR01011">
    <property type="entry name" value="GLUTPROXDASE"/>
</dbReference>
<evidence type="ECO:0000256" key="4">
    <source>
        <dbReference type="RuleBase" id="RU000499"/>
    </source>
</evidence>
<keyword evidence="5" id="KW-0732">Signal</keyword>
<evidence type="ECO:0000313" key="6">
    <source>
        <dbReference type="EMBL" id="GAA3787394.1"/>
    </source>
</evidence>
<dbReference type="EMBL" id="BAABBI010000002">
    <property type="protein sequence ID" value="GAA3787394.1"/>
    <property type="molecule type" value="Genomic_DNA"/>
</dbReference>
<evidence type="ECO:0000256" key="2">
    <source>
        <dbReference type="ARBA" id="ARBA00022559"/>
    </source>
</evidence>
<dbReference type="PROSITE" id="PS00460">
    <property type="entry name" value="GLUTATHIONE_PEROXID_1"/>
    <property type="match status" value="1"/>
</dbReference>
<dbReference type="PROSITE" id="PS51355">
    <property type="entry name" value="GLUTATHIONE_PEROXID_3"/>
    <property type="match status" value="1"/>
</dbReference>
<dbReference type="Proteomes" id="UP001501456">
    <property type="component" value="Unassembled WGS sequence"/>
</dbReference>
<comment type="caution">
    <text evidence="6">The sequence shown here is derived from an EMBL/GenBank/DDBJ whole genome shotgun (WGS) entry which is preliminary data.</text>
</comment>